<dbReference type="Proteomes" id="UP001153069">
    <property type="component" value="Unassembled WGS sequence"/>
</dbReference>
<sequence>MELTDRERQWALAIMEAIESDTKLDSVSDFEVAQLALVDHDNREQALERVRHFQIFREEYKLRNTVQEGKRISSDFVRQHPLVVLSVSFNPDEGNYVMVADIANLYDKDVQPDYLTLMGWVYYSGHILSPDFMAIRKGIYFVLETMGYDWHNLTMKTRRKLWTECGSHYPYNVWQVKYFHMGLFASLAASLIKKFLPEEISNKVQVGCQFEGRLDTVYVGQNKFRAQISDGNLLVM</sequence>
<evidence type="ECO:0000313" key="1">
    <source>
        <dbReference type="EMBL" id="CAB9502226.1"/>
    </source>
</evidence>
<gene>
    <name evidence="1" type="ORF">SEMRO_130_G062140.1</name>
</gene>
<protein>
    <submittedName>
        <fullName evidence="1">Uncharacterized protein</fullName>
    </submittedName>
</protein>
<keyword evidence="2" id="KW-1185">Reference proteome</keyword>
<name>A0A9N8H608_9STRA</name>
<dbReference type="AlphaFoldDB" id="A0A9N8H608"/>
<evidence type="ECO:0000313" key="2">
    <source>
        <dbReference type="Proteomes" id="UP001153069"/>
    </source>
</evidence>
<reference evidence="1" key="1">
    <citation type="submission" date="2020-06" db="EMBL/GenBank/DDBJ databases">
        <authorList>
            <consortium name="Plant Systems Biology data submission"/>
        </authorList>
    </citation>
    <scope>NUCLEOTIDE SEQUENCE</scope>
    <source>
        <strain evidence="1">D6</strain>
    </source>
</reference>
<comment type="caution">
    <text evidence="1">The sequence shown here is derived from an EMBL/GenBank/DDBJ whole genome shotgun (WGS) entry which is preliminary data.</text>
</comment>
<proteinExistence type="predicted"/>
<organism evidence="1 2">
    <name type="scientific">Seminavis robusta</name>
    <dbReference type="NCBI Taxonomy" id="568900"/>
    <lineage>
        <taxon>Eukaryota</taxon>
        <taxon>Sar</taxon>
        <taxon>Stramenopiles</taxon>
        <taxon>Ochrophyta</taxon>
        <taxon>Bacillariophyta</taxon>
        <taxon>Bacillariophyceae</taxon>
        <taxon>Bacillariophycidae</taxon>
        <taxon>Naviculales</taxon>
        <taxon>Naviculaceae</taxon>
        <taxon>Seminavis</taxon>
    </lineage>
</organism>
<dbReference type="Gene3D" id="3.40.525.10">
    <property type="entry name" value="CRAL-TRIO lipid binding domain"/>
    <property type="match status" value="1"/>
</dbReference>
<dbReference type="SUPFAM" id="SSF52087">
    <property type="entry name" value="CRAL/TRIO domain"/>
    <property type="match status" value="1"/>
</dbReference>
<dbReference type="InterPro" id="IPR036865">
    <property type="entry name" value="CRAL-TRIO_dom_sf"/>
</dbReference>
<accession>A0A9N8H608</accession>
<dbReference type="EMBL" id="CAICTM010000129">
    <property type="protein sequence ID" value="CAB9502226.1"/>
    <property type="molecule type" value="Genomic_DNA"/>
</dbReference>